<dbReference type="GO" id="GO:0000976">
    <property type="term" value="F:transcription cis-regulatory region binding"/>
    <property type="evidence" value="ECO:0007669"/>
    <property type="project" value="TreeGrafter"/>
</dbReference>
<dbReference type="InterPro" id="IPR041490">
    <property type="entry name" value="KstR2_TetR_C"/>
</dbReference>
<evidence type="ECO:0000256" key="4">
    <source>
        <dbReference type="PROSITE-ProRule" id="PRU00335"/>
    </source>
</evidence>
<dbReference type="EMBL" id="JACBZI010000001">
    <property type="protein sequence ID" value="NYI12216.1"/>
    <property type="molecule type" value="Genomic_DNA"/>
</dbReference>
<evidence type="ECO:0000256" key="2">
    <source>
        <dbReference type="ARBA" id="ARBA00023125"/>
    </source>
</evidence>
<evidence type="ECO:0000259" key="6">
    <source>
        <dbReference type="PROSITE" id="PS50977"/>
    </source>
</evidence>
<feature type="region of interest" description="Disordered" evidence="5">
    <location>
        <begin position="1"/>
        <end position="28"/>
    </location>
</feature>
<dbReference type="SUPFAM" id="SSF46689">
    <property type="entry name" value="Homeodomain-like"/>
    <property type="match status" value="1"/>
</dbReference>
<dbReference type="SUPFAM" id="SSF48498">
    <property type="entry name" value="Tetracyclin repressor-like, C-terminal domain"/>
    <property type="match status" value="1"/>
</dbReference>
<evidence type="ECO:0000313" key="7">
    <source>
        <dbReference type="EMBL" id="NYI12216.1"/>
    </source>
</evidence>
<evidence type="ECO:0000256" key="5">
    <source>
        <dbReference type="SAM" id="MobiDB-lite"/>
    </source>
</evidence>
<dbReference type="GO" id="GO:0003700">
    <property type="term" value="F:DNA-binding transcription factor activity"/>
    <property type="evidence" value="ECO:0007669"/>
    <property type="project" value="TreeGrafter"/>
</dbReference>
<dbReference type="InterPro" id="IPR001647">
    <property type="entry name" value="HTH_TetR"/>
</dbReference>
<feature type="domain" description="HTH tetR-type" evidence="6">
    <location>
        <begin position="29"/>
        <end position="89"/>
    </location>
</feature>
<comment type="caution">
    <text evidence="7">The sequence shown here is derived from an EMBL/GenBank/DDBJ whole genome shotgun (WGS) entry which is preliminary data.</text>
</comment>
<dbReference type="RefSeq" id="WP_179532796.1">
    <property type="nucleotide sequence ID" value="NZ_BAAAPP010000001.1"/>
</dbReference>
<dbReference type="GO" id="GO:0045892">
    <property type="term" value="P:negative regulation of DNA-templated transcription"/>
    <property type="evidence" value="ECO:0007669"/>
    <property type="project" value="UniProtKB-ARBA"/>
</dbReference>
<dbReference type="PANTHER" id="PTHR30055:SF234">
    <property type="entry name" value="HTH-TYPE TRANSCRIPTIONAL REGULATOR BETI"/>
    <property type="match status" value="1"/>
</dbReference>
<reference evidence="7 8" key="1">
    <citation type="submission" date="2020-07" db="EMBL/GenBank/DDBJ databases">
        <title>Sequencing the genomes of 1000 actinobacteria strains.</title>
        <authorList>
            <person name="Klenk H.-P."/>
        </authorList>
    </citation>
    <scope>NUCLEOTIDE SEQUENCE [LARGE SCALE GENOMIC DNA]</scope>
    <source>
        <strain evidence="7 8">DSM 18248</strain>
    </source>
</reference>
<feature type="DNA-binding region" description="H-T-H motif" evidence="4">
    <location>
        <begin position="52"/>
        <end position="71"/>
    </location>
</feature>
<dbReference type="Gene3D" id="1.10.10.60">
    <property type="entry name" value="Homeodomain-like"/>
    <property type="match status" value="1"/>
</dbReference>
<evidence type="ECO:0000313" key="8">
    <source>
        <dbReference type="Proteomes" id="UP000537326"/>
    </source>
</evidence>
<dbReference type="PROSITE" id="PS50977">
    <property type="entry name" value="HTH_TETR_2"/>
    <property type="match status" value="1"/>
</dbReference>
<keyword evidence="3" id="KW-0804">Transcription</keyword>
<dbReference type="InterPro" id="IPR009057">
    <property type="entry name" value="Homeodomain-like_sf"/>
</dbReference>
<dbReference type="PANTHER" id="PTHR30055">
    <property type="entry name" value="HTH-TYPE TRANSCRIPTIONAL REGULATOR RUTR"/>
    <property type="match status" value="1"/>
</dbReference>
<dbReference type="FunFam" id="1.10.10.60:FF:000141">
    <property type="entry name" value="TetR family transcriptional regulator"/>
    <property type="match status" value="1"/>
</dbReference>
<dbReference type="Pfam" id="PF17932">
    <property type="entry name" value="TetR_C_24"/>
    <property type="match status" value="1"/>
</dbReference>
<gene>
    <name evidence="7" type="ORF">BKA05_003731</name>
</gene>
<evidence type="ECO:0000256" key="1">
    <source>
        <dbReference type="ARBA" id="ARBA00023015"/>
    </source>
</evidence>
<keyword evidence="8" id="KW-1185">Reference proteome</keyword>
<dbReference type="Gene3D" id="1.10.357.10">
    <property type="entry name" value="Tetracycline Repressor, domain 2"/>
    <property type="match status" value="1"/>
</dbReference>
<dbReference type="AlphaFoldDB" id="A0A7Y9YH92"/>
<accession>A0A7Y9YH92</accession>
<name>A0A7Y9YH92_9ACTN</name>
<dbReference type="Pfam" id="PF00440">
    <property type="entry name" value="TetR_N"/>
    <property type="match status" value="1"/>
</dbReference>
<dbReference type="PRINTS" id="PR00455">
    <property type="entry name" value="HTHTETR"/>
</dbReference>
<keyword evidence="2 4" id="KW-0238">DNA-binding</keyword>
<protein>
    <submittedName>
        <fullName evidence="7">AcrR family transcriptional regulator</fullName>
    </submittedName>
</protein>
<evidence type="ECO:0000256" key="3">
    <source>
        <dbReference type="ARBA" id="ARBA00023163"/>
    </source>
</evidence>
<dbReference type="Proteomes" id="UP000537326">
    <property type="component" value="Unassembled WGS sequence"/>
</dbReference>
<feature type="compositionally biased region" description="Pro residues" evidence="5">
    <location>
        <begin position="1"/>
        <end position="19"/>
    </location>
</feature>
<organism evidence="7 8">
    <name type="scientific">Nocardioides marinus</name>
    <dbReference type="NCBI Taxonomy" id="374514"/>
    <lineage>
        <taxon>Bacteria</taxon>
        <taxon>Bacillati</taxon>
        <taxon>Actinomycetota</taxon>
        <taxon>Actinomycetes</taxon>
        <taxon>Propionibacteriales</taxon>
        <taxon>Nocardioidaceae</taxon>
        <taxon>Nocardioides</taxon>
    </lineage>
</organism>
<keyword evidence="1" id="KW-0805">Transcription regulation</keyword>
<proteinExistence type="predicted"/>
<sequence>MAPSSPEPAPVPAPAPAPAPAARRRGRPGHDRAAVLRAAIDLFIAQGYDATSLSDLASSLGVTKSAVYHHFPSKEALLAAALDEALEGLDAAVAEAARATDGRSAHDRLRATVLAAVRLLAEHRPAVTLLLRVRGNSALEIAALERRRRIDVELADLVAEAVAEGSLRSDLPPEVVSRLVFGTVNSLVDWYSPDGPIAPDALGDAVCRLLFEGLLA</sequence>
<dbReference type="InterPro" id="IPR050109">
    <property type="entry name" value="HTH-type_TetR-like_transc_reg"/>
</dbReference>
<dbReference type="InterPro" id="IPR036271">
    <property type="entry name" value="Tet_transcr_reg_TetR-rel_C_sf"/>
</dbReference>